<comment type="caution">
    <text evidence="1">The sequence shown here is derived from an EMBL/GenBank/DDBJ whole genome shotgun (WGS) entry which is preliminary data.</text>
</comment>
<gene>
    <name evidence="1" type="ORF">L3X39_12420</name>
</gene>
<name>A0ABS9ILH4_9FLAO</name>
<dbReference type="PROSITE" id="PS51257">
    <property type="entry name" value="PROKAR_LIPOPROTEIN"/>
    <property type="match status" value="1"/>
</dbReference>
<sequence>MKRIILLLIVSFVFSCGNKKVIELPEINHSQITEVHDVSAAYLFYDETQKDSVELNRKNLISTTNWLVNVDKRLTLKQVIPHIKFLQEKKQNAGHKNENAKNYFTCHDTNRNDLGFVEFTNTKYNIEANYPKIIASVIPKEPMLLLEFKSNGTLLIQDLYANRINPLEVLNLSEISVSELENHLKKEYYGKIILSFQNNLLFQDYISVKSTLSKIDLENIIIWKEEFVLF</sequence>
<dbReference type="Proteomes" id="UP001200022">
    <property type="component" value="Unassembled WGS sequence"/>
</dbReference>
<accession>A0ABS9ILH4</accession>
<protein>
    <recommendedName>
        <fullName evidence="3">Lipoprotein</fullName>
    </recommendedName>
</protein>
<dbReference type="RefSeq" id="WP_237232158.1">
    <property type="nucleotide sequence ID" value="NZ_JAKKDV010000005.1"/>
</dbReference>
<keyword evidence="2" id="KW-1185">Reference proteome</keyword>
<proteinExistence type="predicted"/>
<dbReference type="EMBL" id="JAKKDV010000005">
    <property type="protein sequence ID" value="MCF7561444.1"/>
    <property type="molecule type" value="Genomic_DNA"/>
</dbReference>
<reference evidence="1 2" key="1">
    <citation type="submission" date="2022-01" db="EMBL/GenBank/DDBJ databases">
        <title>Draft genome sequence of Sabulilitoribacter multivorans KCTC 32326.</title>
        <authorList>
            <person name="Oh J.-S."/>
        </authorList>
    </citation>
    <scope>NUCLEOTIDE SEQUENCE [LARGE SCALE GENOMIC DNA]</scope>
    <source>
        <strain evidence="1 2">M-M16</strain>
    </source>
</reference>
<organism evidence="1 2">
    <name type="scientific">Flaviramulus multivorans</name>
    <dbReference type="NCBI Taxonomy" id="1304750"/>
    <lineage>
        <taxon>Bacteria</taxon>
        <taxon>Pseudomonadati</taxon>
        <taxon>Bacteroidota</taxon>
        <taxon>Flavobacteriia</taxon>
        <taxon>Flavobacteriales</taxon>
        <taxon>Flavobacteriaceae</taxon>
        <taxon>Flaviramulus</taxon>
    </lineage>
</organism>
<evidence type="ECO:0000313" key="1">
    <source>
        <dbReference type="EMBL" id="MCF7561444.1"/>
    </source>
</evidence>
<evidence type="ECO:0000313" key="2">
    <source>
        <dbReference type="Proteomes" id="UP001200022"/>
    </source>
</evidence>
<evidence type="ECO:0008006" key="3">
    <source>
        <dbReference type="Google" id="ProtNLM"/>
    </source>
</evidence>